<protein>
    <submittedName>
        <fullName evidence="2">DUF1266 domain-containing protein</fullName>
    </submittedName>
</protein>
<organism evidence="2 3">
    <name type="scientific">Pseudomonas entomophila</name>
    <dbReference type="NCBI Taxonomy" id="312306"/>
    <lineage>
        <taxon>Bacteria</taxon>
        <taxon>Pseudomonadati</taxon>
        <taxon>Pseudomonadota</taxon>
        <taxon>Gammaproteobacteria</taxon>
        <taxon>Pseudomonadales</taxon>
        <taxon>Pseudomonadaceae</taxon>
        <taxon>Pseudomonas</taxon>
    </lineage>
</organism>
<name>A0A3Q8TXN1_9PSED</name>
<dbReference type="OrthoDB" id="8776238at2"/>
<evidence type="ECO:0000313" key="3">
    <source>
        <dbReference type="Proteomes" id="UP000268230"/>
    </source>
</evidence>
<dbReference type="KEGG" id="pory:EJA05_02715"/>
<gene>
    <name evidence="2" type="ORF">EJA05_02715</name>
</gene>
<dbReference type="AlphaFoldDB" id="A0A3Q8TXN1"/>
<feature type="domain" description="DUF1266" evidence="1">
    <location>
        <begin position="100"/>
        <end position="205"/>
    </location>
</feature>
<dbReference type="EMBL" id="CP034338">
    <property type="protein sequence ID" value="AZL66716.1"/>
    <property type="molecule type" value="Genomic_DNA"/>
</dbReference>
<accession>A0A3Q8TXN1</accession>
<evidence type="ECO:0000259" key="1">
    <source>
        <dbReference type="Pfam" id="PF06889"/>
    </source>
</evidence>
<dbReference type="Proteomes" id="UP000268230">
    <property type="component" value="Chromosome"/>
</dbReference>
<evidence type="ECO:0000313" key="2">
    <source>
        <dbReference type="EMBL" id="AZL66716.1"/>
    </source>
</evidence>
<proteinExistence type="predicted"/>
<reference evidence="2 3" key="1">
    <citation type="submission" date="2018-12" db="EMBL/GenBank/DDBJ databases">
        <authorList>
            <person name="Li S."/>
            <person name="Yang R."/>
            <person name="Chen G."/>
            <person name="Zou L."/>
            <person name="Zhang C."/>
            <person name="Chen Y."/>
            <person name="Liu Z."/>
            <person name="Li Y."/>
            <person name="Yan Y."/>
            <person name="Huang M."/>
            <person name="Chen T."/>
        </authorList>
    </citation>
    <scope>NUCLEOTIDE SEQUENCE [LARGE SCALE GENOMIC DNA]</scope>
    <source>
        <strain evidence="2 3">1257</strain>
    </source>
</reference>
<dbReference type="InterPro" id="IPR009677">
    <property type="entry name" value="DUF1266"/>
</dbReference>
<dbReference type="Pfam" id="PF06889">
    <property type="entry name" value="DUF1266"/>
    <property type="match status" value="1"/>
</dbReference>
<sequence length="218" mass="24848">MLIFLGMLVATWLLARWLRPRAPDFELYSPRRHLALALASPMAEAMQVDGFYNKHCTNFTQSAQDFLRIPLLHIVGLQGSASDEEIQRYFATDFERQWFRLDLLNLQPTDDPRAALAFACLRCAFLVRCALLLGWLAPDIGWRVLLLNAQRAQDCFDGWADFGAAYLAGRRQWVGAFRADSLGLFDEQRLQALLAPEGRWAELPWREVPALSPELQPA</sequence>